<evidence type="ECO:0000256" key="1">
    <source>
        <dbReference type="ARBA" id="ARBA00004141"/>
    </source>
</evidence>
<keyword evidence="3 7" id="KW-0812">Transmembrane</keyword>
<sequence length="310" mass="34917">MSYYQQQNRHRLSIGQDGNALTLLIAINLVVFVILAFIKVIYYFSQGDAGVSSFDNNIFHWVALPADLNTFITRPWTLLTHMFVHSTESVWHILANMLWLWAFGYILQDLAGNRKLVPIFLYGALAGAFAYMAAYNLINPLKQSLPLAYACGASAGIMSIAIATTTLAPGYRIFPMLNGGIPLWVITVLYLIIDLATIPYNNPGGHIAHIAGGAMGFLFMRTMQRGRDLGAWMNNFFDWVNNLFNPDKPQKGKVVKTQLFYKARVQPFIKTPTVTQQKVDDILDKINQRGYSSLTEDEREILKRASKEDI</sequence>
<dbReference type="InterPro" id="IPR046483">
    <property type="entry name" value="DUF6576"/>
</dbReference>
<feature type="domain" description="Peptidase S54 rhomboid" evidence="8">
    <location>
        <begin position="75"/>
        <end position="222"/>
    </location>
</feature>
<dbReference type="GO" id="GO:0006508">
    <property type="term" value="P:proteolysis"/>
    <property type="evidence" value="ECO:0007669"/>
    <property type="project" value="UniProtKB-KW"/>
</dbReference>
<gene>
    <name evidence="10" type="ORF">SAMN02745131_02061</name>
</gene>
<evidence type="ECO:0000256" key="4">
    <source>
        <dbReference type="ARBA" id="ARBA00022801"/>
    </source>
</evidence>
<dbReference type="PANTHER" id="PTHR43731:SF14">
    <property type="entry name" value="PRESENILIN-ASSOCIATED RHOMBOID-LIKE PROTEIN, MITOCHONDRIAL"/>
    <property type="match status" value="1"/>
</dbReference>
<dbReference type="RefSeq" id="WP_072835248.1">
    <property type="nucleotide sequence ID" value="NZ_FQUU01000007.1"/>
</dbReference>
<feature type="transmembrane region" description="Helical" evidence="7">
    <location>
        <begin position="21"/>
        <end position="44"/>
    </location>
</feature>
<evidence type="ECO:0000259" key="8">
    <source>
        <dbReference type="Pfam" id="PF01694"/>
    </source>
</evidence>
<name>A0A1M4ZTH3_9BACT</name>
<keyword evidence="11" id="KW-1185">Reference proteome</keyword>
<evidence type="ECO:0000256" key="6">
    <source>
        <dbReference type="ARBA" id="ARBA00023136"/>
    </source>
</evidence>
<evidence type="ECO:0000313" key="11">
    <source>
        <dbReference type="Proteomes" id="UP000184048"/>
    </source>
</evidence>
<evidence type="ECO:0000313" key="10">
    <source>
        <dbReference type="EMBL" id="SHF21072.1"/>
    </source>
</evidence>
<dbReference type="EMBL" id="FQUU01000007">
    <property type="protein sequence ID" value="SHF21072.1"/>
    <property type="molecule type" value="Genomic_DNA"/>
</dbReference>
<evidence type="ECO:0000256" key="2">
    <source>
        <dbReference type="ARBA" id="ARBA00009045"/>
    </source>
</evidence>
<accession>A0A1M4ZTH3</accession>
<dbReference type="InterPro" id="IPR022764">
    <property type="entry name" value="Peptidase_S54_rhomboid_dom"/>
</dbReference>
<keyword evidence="5 7" id="KW-1133">Transmembrane helix</keyword>
<feature type="transmembrane region" description="Helical" evidence="7">
    <location>
        <begin position="119"/>
        <end position="138"/>
    </location>
</feature>
<evidence type="ECO:0000256" key="5">
    <source>
        <dbReference type="ARBA" id="ARBA00022989"/>
    </source>
</evidence>
<dbReference type="PANTHER" id="PTHR43731">
    <property type="entry name" value="RHOMBOID PROTEASE"/>
    <property type="match status" value="1"/>
</dbReference>
<dbReference type="AlphaFoldDB" id="A0A1M4ZTH3"/>
<keyword evidence="6 7" id="KW-0472">Membrane</keyword>
<dbReference type="GO" id="GO:0016020">
    <property type="term" value="C:membrane"/>
    <property type="evidence" value="ECO:0007669"/>
    <property type="project" value="UniProtKB-SubCell"/>
</dbReference>
<organism evidence="10 11">
    <name type="scientific">Flavisolibacter ginsengisoli DSM 18119</name>
    <dbReference type="NCBI Taxonomy" id="1121884"/>
    <lineage>
        <taxon>Bacteria</taxon>
        <taxon>Pseudomonadati</taxon>
        <taxon>Bacteroidota</taxon>
        <taxon>Chitinophagia</taxon>
        <taxon>Chitinophagales</taxon>
        <taxon>Chitinophagaceae</taxon>
        <taxon>Flavisolibacter</taxon>
    </lineage>
</organism>
<evidence type="ECO:0000256" key="3">
    <source>
        <dbReference type="ARBA" id="ARBA00022692"/>
    </source>
</evidence>
<feature type="transmembrane region" description="Helical" evidence="7">
    <location>
        <begin position="89"/>
        <end position="107"/>
    </location>
</feature>
<proteinExistence type="inferred from homology"/>
<feature type="transmembrane region" description="Helical" evidence="7">
    <location>
        <begin position="144"/>
        <end position="168"/>
    </location>
</feature>
<keyword evidence="10" id="KW-0645">Protease</keyword>
<dbReference type="SUPFAM" id="SSF144091">
    <property type="entry name" value="Rhomboid-like"/>
    <property type="match status" value="1"/>
</dbReference>
<dbReference type="Pfam" id="PF01694">
    <property type="entry name" value="Rhomboid"/>
    <property type="match status" value="1"/>
</dbReference>
<comment type="subcellular location">
    <subcellularLocation>
        <location evidence="1">Membrane</location>
        <topology evidence="1">Multi-pass membrane protein</topology>
    </subcellularLocation>
</comment>
<dbReference type="InterPro" id="IPR050925">
    <property type="entry name" value="Rhomboid_protease_S54"/>
</dbReference>
<protein>
    <submittedName>
        <fullName evidence="10">Membrane associated serine protease, rhomboid family</fullName>
    </submittedName>
</protein>
<dbReference type="STRING" id="1121884.SAMN02745131_02061"/>
<comment type="similarity">
    <text evidence="2">Belongs to the peptidase S54 family.</text>
</comment>
<feature type="transmembrane region" description="Helical" evidence="7">
    <location>
        <begin position="180"/>
        <end position="200"/>
    </location>
</feature>
<dbReference type="Proteomes" id="UP000184048">
    <property type="component" value="Unassembled WGS sequence"/>
</dbReference>
<dbReference type="OrthoDB" id="680602at2"/>
<keyword evidence="4" id="KW-0378">Hydrolase</keyword>
<reference evidence="10 11" key="1">
    <citation type="submission" date="2016-11" db="EMBL/GenBank/DDBJ databases">
        <authorList>
            <person name="Jaros S."/>
            <person name="Januszkiewicz K."/>
            <person name="Wedrychowicz H."/>
        </authorList>
    </citation>
    <scope>NUCLEOTIDE SEQUENCE [LARGE SCALE GENOMIC DNA]</scope>
    <source>
        <strain evidence="10 11">DSM 18119</strain>
    </source>
</reference>
<dbReference type="Gene3D" id="1.20.1540.10">
    <property type="entry name" value="Rhomboid-like"/>
    <property type="match status" value="1"/>
</dbReference>
<dbReference type="GO" id="GO:0004252">
    <property type="term" value="F:serine-type endopeptidase activity"/>
    <property type="evidence" value="ECO:0007669"/>
    <property type="project" value="InterPro"/>
</dbReference>
<dbReference type="InterPro" id="IPR035952">
    <property type="entry name" value="Rhomboid-like_sf"/>
</dbReference>
<dbReference type="Pfam" id="PF20216">
    <property type="entry name" value="DUF6576"/>
    <property type="match status" value="1"/>
</dbReference>
<feature type="domain" description="DUF6576" evidence="9">
    <location>
        <begin position="275"/>
        <end position="307"/>
    </location>
</feature>
<feature type="transmembrane region" description="Helical" evidence="7">
    <location>
        <begin position="206"/>
        <end position="223"/>
    </location>
</feature>
<evidence type="ECO:0000256" key="7">
    <source>
        <dbReference type="SAM" id="Phobius"/>
    </source>
</evidence>
<evidence type="ECO:0000259" key="9">
    <source>
        <dbReference type="Pfam" id="PF20216"/>
    </source>
</evidence>